<dbReference type="SUPFAM" id="SSF102198">
    <property type="entry name" value="Putative cyclase"/>
    <property type="match status" value="1"/>
</dbReference>
<dbReference type="Proteomes" id="UP000657592">
    <property type="component" value="Unassembled WGS sequence"/>
</dbReference>
<comment type="caution">
    <text evidence="1">The sequence shown here is derived from an EMBL/GenBank/DDBJ whole genome shotgun (WGS) entry which is preliminary data.</text>
</comment>
<protein>
    <submittedName>
        <fullName evidence="1">Cyclase</fullName>
    </submittedName>
</protein>
<gene>
    <name evidence="1" type="ORF">GCM10010921_23800</name>
</gene>
<reference evidence="1" key="1">
    <citation type="journal article" date="2014" name="Int. J. Syst. Evol. Microbiol.">
        <title>Complete genome sequence of Corynebacterium casei LMG S-19264T (=DSM 44701T), isolated from a smear-ripened cheese.</title>
        <authorList>
            <consortium name="US DOE Joint Genome Institute (JGI-PGF)"/>
            <person name="Walter F."/>
            <person name="Albersmeier A."/>
            <person name="Kalinowski J."/>
            <person name="Ruckert C."/>
        </authorList>
    </citation>
    <scope>NUCLEOTIDE SEQUENCE</scope>
    <source>
        <strain evidence="1">CGMCC 1.15794</strain>
    </source>
</reference>
<dbReference type="PANTHER" id="PTHR34861">
    <property type="match status" value="1"/>
</dbReference>
<proteinExistence type="predicted"/>
<evidence type="ECO:0000313" key="2">
    <source>
        <dbReference type="Proteomes" id="UP000657592"/>
    </source>
</evidence>
<name>A0A917MMY4_9MICO</name>
<dbReference type="Gene3D" id="3.50.30.50">
    <property type="entry name" value="Putative cyclase"/>
    <property type="match status" value="1"/>
</dbReference>
<dbReference type="GO" id="GO:0019441">
    <property type="term" value="P:L-tryptophan catabolic process to kynurenine"/>
    <property type="evidence" value="ECO:0007669"/>
    <property type="project" value="InterPro"/>
</dbReference>
<dbReference type="InterPro" id="IPR007325">
    <property type="entry name" value="KFase/CYL"/>
</dbReference>
<dbReference type="Pfam" id="PF04199">
    <property type="entry name" value="Cyclase"/>
    <property type="match status" value="1"/>
</dbReference>
<keyword evidence="2" id="KW-1185">Reference proteome</keyword>
<dbReference type="GO" id="GO:0004061">
    <property type="term" value="F:arylformamidase activity"/>
    <property type="evidence" value="ECO:0007669"/>
    <property type="project" value="InterPro"/>
</dbReference>
<dbReference type="InterPro" id="IPR037175">
    <property type="entry name" value="KFase_sf"/>
</dbReference>
<accession>A0A917MMY4</accession>
<dbReference type="RefSeq" id="WP_188756515.1">
    <property type="nucleotide sequence ID" value="NZ_BMJY01000011.1"/>
</dbReference>
<reference evidence="1" key="2">
    <citation type="submission" date="2020-09" db="EMBL/GenBank/DDBJ databases">
        <authorList>
            <person name="Sun Q."/>
            <person name="Zhou Y."/>
        </authorList>
    </citation>
    <scope>NUCLEOTIDE SEQUENCE</scope>
    <source>
        <strain evidence="1">CGMCC 1.15794</strain>
    </source>
</reference>
<evidence type="ECO:0000313" key="1">
    <source>
        <dbReference type="EMBL" id="GGH47219.1"/>
    </source>
</evidence>
<dbReference type="EMBL" id="BMJY01000011">
    <property type="protein sequence ID" value="GGH47219.1"/>
    <property type="molecule type" value="Genomic_DNA"/>
</dbReference>
<dbReference type="PANTHER" id="PTHR34861:SF10">
    <property type="entry name" value="CYCLASE"/>
    <property type="match status" value="1"/>
</dbReference>
<sequence>MNQPAPDDATAAGTYDNAATRRYGQDPAAAIAAAAAACSNWNRWGPHDAVGTVNFIEPSHRAYAGTLVRRGVSFSLSLPFDDDGPQNGWRRRVNPVHTMTSTGASTAEMLGLPHGLGVADDAVYMPLQCSTQWDGLGHVFDHGIGWNGRNAATTVTSDGDLETGIENQSASVIGRGVLLDVGRAFGIDGELADGFAITPEHLDATIELQGETSRVGRGDLLLVRTGQLTRVRKGAGWGTYAGGPAPGLSFTTASWIHEHEIATVATDTWGVEVRPNEFPGSVQPLHQVLLPHVGLLLGEMWDLDILAADCADDGVFEFLLSAPPLPFTGAVGSPVNPIALK</sequence>
<organism evidence="1 2">
    <name type="scientific">Microbacterium album</name>
    <dbReference type="NCBI Taxonomy" id="2053191"/>
    <lineage>
        <taxon>Bacteria</taxon>
        <taxon>Bacillati</taxon>
        <taxon>Actinomycetota</taxon>
        <taxon>Actinomycetes</taxon>
        <taxon>Micrococcales</taxon>
        <taxon>Microbacteriaceae</taxon>
        <taxon>Microbacterium</taxon>
    </lineage>
</organism>
<dbReference type="AlphaFoldDB" id="A0A917MMY4"/>